<gene>
    <name evidence="1" type="ORF">LCGC14_0724030</name>
</gene>
<dbReference type="EMBL" id="LAZR01001652">
    <property type="protein sequence ID" value="KKN41355.1"/>
    <property type="molecule type" value="Genomic_DNA"/>
</dbReference>
<evidence type="ECO:0008006" key="2">
    <source>
        <dbReference type="Google" id="ProtNLM"/>
    </source>
</evidence>
<dbReference type="AlphaFoldDB" id="A0A0F9QBJ0"/>
<sequence>MPGGNQDERDTMGNENNKDRLRELVECAESHFGEKVLHTSAPGGEGRASWRFQMESGFIIATSRPNFRRTHLEAVALTKIAEHCDDTPKCLGVVGEIMFQSDVGGRRLNQEIVKFGYRQRADVAHEAIASIFRVQSAGRESGLNKSMPHLGANQEWISNLVEATSVLKSFSAGRSLSVDQDALCERIISPAVEFVKWDCRSGNAAISDDGRLRWFDFEYCGVRHGAEDVAWLIGDEAWPVPPQIMEEIVISAFDRTSHYALDPYLDYLSVYLTLHCVQRLKLILKEANKRGWLSKTRIRKYDDAGVHPEFAAHICKVGAYFAQRDPLTAPIGLDLEDAQKVFEQVLRSGRKVVENMKVPA</sequence>
<dbReference type="SUPFAM" id="SSF56112">
    <property type="entry name" value="Protein kinase-like (PK-like)"/>
    <property type="match status" value="1"/>
</dbReference>
<accession>A0A0F9QBJ0</accession>
<comment type="caution">
    <text evidence="1">The sequence shown here is derived from an EMBL/GenBank/DDBJ whole genome shotgun (WGS) entry which is preliminary data.</text>
</comment>
<evidence type="ECO:0000313" key="1">
    <source>
        <dbReference type="EMBL" id="KKN41355.1"/>
    </source>
</evidence>
<proteinExistence type="predicted"/>
<name>A0A0F9QBJ0_9ZZZZ</name>
<organism evidence="1">
    <name type="scientific">marine sediment metagenome</name>
    <dbReference type="NCBI Taxonomy" id="412755"/>
    <lineage>
        <taxon>unclassified sequences</taxon>
        <taxon>metagenomes</taxon>
        <taxon>ecological metagenomes</taxon>
    </lineage>
</organism>
<reference evidence="1" key="1">
    <citation type="journal article" date="2015" name="Nature">
        <title>Complex archaea that bridge the gap between prokaryotes and eukaryotes.</title>
        <authorList>
            <person name="Spang A."/>
            <person name="Saw J.H."/>
            <person name="Jorgensen S.L."/>
            <person name="Zaremba-Niedzwiedzka K."/>
            <person name="Martijn J."/>
            <person name="Lind A.E."/>
            <person name="van Eijk R."/>
            <person name="Schleper C."/>
            <person name="Guy L."/>
            <person name="Ettema T.J."/>
        </authorList>
    </citation>
    <scope>NUCLEOTIDE SEQUENCE</scope>
</reference>
<protein>
    <recommendedName>
        <fullName evidence="2">Aminoglycoside phosphotransferase domain-containing protein</fullName>
    </recommendedName>
</protein>
<dbReference type="InterPro" id="IPR011009">
    <property type="entry name" value="Kinase-like_dom_sf"/>
</dbReference>